<keyword evidence="2" id="KW-0812">Transmembrane</keyword>
<feature type="transmembrane region" description="Helical" evidence="2">
    <location>
        <begin position="246"/>
        <end position="270"/>
    </location>
</feature>
<feature type="transmembrane region" description="Helical" evidence="2">
    <location>
        <begin position="282"/>
        <end position="302"/>
    </location>
</feature>
<gene>
    <name evidence="3" type="ORF">ACA1_108200</name>
</gene>
<accession>L8GDI6</accession>
<dbReference type="Proteomes" id="UP000011083">
    <property type="component" value="Unassembled WGS sequence"/>
</dbReference>
<evidence type="ECO:0000256" key="2">
    <source>
        <dbReference type="SAM" id="Phobius"/>
    </source>
</evidence>
<feature type="transmembrane region" description="Helical" evidence="2">
    <location>
        <begin position="322"/>
        <end position="343"/>
    </location>
</feature>
<evidence type="ECO:0000313" key="3">
    <source>
        <dbReference type="EMBL" id="ELR10783.1"/>
    </source>
</evidence>
<proteinExistence type="predicted"/>
<feature type="compositionally biased region" description="Low complexity" evidence="1">
    <location>
        <begin position="9"/>
        <end position="20"/>
    </location>
</feature>
<keyword evidence="2" id="KW-1133">Transmembrane helix</keyword>
<evidence type="ECO:0000313" key="4">
    <source>
        <dbReference type="Proteomes" id="UP000011083"/>
    </source>
</evidence>
<feature type="transmembrane region" description="Helical" evidence="2">
    <location>
        <begin position="138"/>
        <end position="164"/>
    </location>
</feature>
<reference evidence="3 4" key="1">
    <citation type="journal article" date="2013" name="Genome Biol.">
        <title>Genome of Acanthamoeba castellanii highlights extensive lateral gene transfer and early evolution of tyrosine kinase signaling.</title>
        <authorList>
            <person name="Clarke M."/>
            <person name="Lohan A.J."/>
            <person name="Liu B."/>
            <person name="Lagkouvardos I."/>
            <person name="Roy S."/>
            <person name="Zafar N."/>
            <person name="Bertelli C."/>
            <person name="Schilde C."/>
            <person name="Kianianmomeni A."/>
            <person name="Burglin T.R."/>
            <person name="Frech C."/>
            <person name="Turcotte B."/>
            <person name="Kopec K.O."/>
            <person name="Synnott J.M."/>
            <person name="Choo C."/>
            <person name="Paponov I."/>
            <person name="Finkler A."/>
            <person name="Soon Heng Tan C."/>
            <person name="Hutchins A.P."/>
            <person name="Weinmeier T."/>
            <person name="Rattei T."/>
            <person name="Chu J.S."/>
            <person name="Gimenez G."/>
            <person name="Irimia M."/>
            <person name="Rigden D.J."/>
            <person name="Fitzpatrick D.A."/>
            <person name="Lorenzo-Morales J."/>
            <person name="Bateman A."/>
            <person name="Chiu C.H."/>
            <person name="Tang P."/>
            <person name="Hegemann P."/>
            <person name="Fromm H."/>
            <person name="Raoult D."/>
            <person name="Greub G."/>
            <person name="Miranda-Saavedra D."/>
            <person name="Chen N."/>
            <person name="Nash P."/>
            <person name="Ginger M.L."/>
            <person name="Horn M."/>
            <person name="Schaap P."/>
            <person name="Caler L."/>
            <person name="Loftus B."/>
        </authorList>
    </citation>
    <scope>NUCLEOTIDE SEQUENCE [LARGE SCALE GENOMIC DNA]</scope>
    <source>
        <strain evidence="3 4">Neff</strain>
    </source>
</reference>
<dbReference type="GeneID" id="14911221"/>
<evidence type="ECO:0000256" key="1">
    <source>
        <dbReference type="SAM" id="MobiDB-lite"/>
    </source>
</evidence>
<dbReference type="RefSeq" id="XP_004332796.1">
    <property type="nucleotide sequence ID" value="XM_004332748.1"/>
</dbReference>
<keyword evidence="4" id="KW-1185">Reference proteome</keyword>
<evidence type="ECO:0008006" key="5">
    <source>
        <dbReference type="Google" id="ProtNLM"/>
    </source>
</evidence>
<dbReference type="AlphaFoldDB" id="L8GDI6"/>
<feature type="region of interest" description="Disordered" evidence="1">
    <location>
        <begin position="1"/>
        <end position="49"/>
    </location>
</feature>
<protein>
    <recommendedName>
        <fullName evidence="5">Transmembrane protein</fullName>
    </recommendedName>
</protein>
<dbReference type="EMBL" id="KB008174">
    <property type="protein sequence ID" value="ELR10783.1"/>
    <property type="molecule type" value="Genomic_DNA"/>
</dbReference>
<keyword evidence="2" id="KW-0472">Membrane</keyword>
<organism evidence="3 4">
    <name type="scientific">Acanthamoeba castellanii (strain ATCC 30010 / Neff)</name>
    <dbReference type="NCBI Taxonomy" id="1257118"/>
    <lineage>
        <taxon>Eukaryota</taxon>
        <taxon>Amoebozoa</taxon>
        <taxon>Discosea</taxon>
        <taxon>Longamoebia</taxon>
        <taxon>Centramoebida</taxon>
        <taxon>Acanthamoebidae</taxon>
        <taxon>Acanthamoeba</taxon>
    </lineage>
</organism>
<feature type="transmembrane region" description="Helical" evidence="2">
    <location>
        <begin position="185"/>
        <end position="212"/>
    </location>
</feature>
<feature type="compositionally biased region" description="Low complexity" evidence="1">
    <location>
        <begin position="29"/>
        <end position="46"/>
    </location>
</feature>
<sequence length="351" mass="38487">MDTAAVKYSWSFKPPASSSSTQTPERLKSFASRSPLPSRSFSSSSIPPSPSIPLAPLPPSLELCTPKQAWQTTALILVPLIFNQLGAVMSPQSTSSSSTLHASGVGHDYHHPHYLHLHQYPQSHSFVTLASILERSPLFFVFLSSWWVDLVVLVALIALLRYMAVAGGNGVTPAFEGTDAKLKTALHVFVFFAAFFNVRQSSALVSTVFMLLASTAKAKSDTIDREAARLTDGRAYPLCTRLVNTMWWALIFGTTDIAFLLPHLACLLVASSFFSSPIRFKFAIGVSSCFLMFPLLVVVSYMMDTVGRSVLHFAFAPRSVVFSRYFSSDVMLLQSASFIYHIILTAKLSTP</sequence>
<name>L8GDI6_ACACF</name>
<dbReference type="VEuPathDB" id="AmoebaDB:ACA1_108200"/>
<dbReference type="KEGG" id="acan:ACA1_108200"/>